<dbReference type="InterPro" id="IPR019800">
    <property type="entry name" value="Glyco_hydro_3_AS"/>
</dbReference>
<dbReference type="Gene3D" id="2.60.40.10">
    <property type="entry name" value="Immunoglobulins"/>
    <property type="match status" value="1"/>
</dbReference>
<sequence length="846" mass="90432">MVYRAGAVWLSLVASPFASFSLARSVGPRDAVPEGYHAAPYYPTPHGGWLPSWSDAYAKAQALVSQMTLAEKTNITSGVGYLMGNSGSADRLGFPQLCLQDSALGVASTDNVTAFPAGITTGATWDKALMYARGVAIGKEFRGKGTNVYLGPTVGPLGRKPLGGRNWEGFGADPVLQAKAAALTIQGVQEQGIIATVKHYIGNEQEMYRMYNLFQPGYSSNIDDRTLHELYLWPFAEAVHAGVGAVMTAYNAVNGSACSQNSYLINGILKDELGFQGMVMSDWLSQISGVGSALAGLDMNMPGDTNIPLLGLSLWQYELTRSVLNGSVPLDRLNDMATRIVAAWYKMGQDKDHPRPNFSSNTHDKDGPLYPAALFSPTGQVNWFVNVQDDHYLLARQVAQDAITLLKNDGGVLPLSNASKISVFGTDAQVNPAGPNACASRACNIGTLGMGWGSGVADYPYFDDPISAIKRRVPSVKFYNTDSFPAIDTPSSDEIAVVFVTSDSGENSFTVENNHGDRDSSKLAAWHGGDQLVQQAAAKFSNVVVVIHTVGPLILESWIDLPSVKAVLFAHLPGQEAGESLTNVLFGDVSPSGHLPYSITKAATDYPDSIANLKGFALGQVQDTYSEGLYIDYRSLNKQAIKPRFAFGHGLSYTTFALTNATIRAVTPLSLVPPARPAKGATPSYPSTIPPASEAYYPPGFSPIWRYLYSWLQPSEADAAYAIGAAGTPKYAYPDGYLTVQRPGPAAGGGDGGNAALWDVAWEVTVTVRNAGASFAGKASVQAYVQYPPGTPYDVPVVQLRDFEKTAALRPGESETVTLRLTRKDVSVWDVELQNWVVPGVKGDGV</sequence>
<name>A0A446BH41_9PEZI</name>
<dbReference type="SUPFAM" id="SSF51445">
    <property type="entry name" value="(Trans)glycosidases"/>
    <property type="match status" value="1"/>
</dbReference>
<dbReference type="AlphaFoldDB" id="A0A446BH41"/>
<evidence type="ECO:0000313" key="13">
    <source>
        <dbReference type="EMBL" id="SPQ21832.1"/>
    </source>
</evidence>
<organism evidence="13 14">
    <name type="scientific">Thermothielavioides terrestris</name>
    <dbReference type="NCBI Taxonomy" id="2587410"/>
    <lineage>
        <taxon>Eukaryota</taxon>
        <taxon>Fungi</taxon>
        <taxon>Dikarya</taxon>
        <taxon>Ascomycota</taxon>
        <taxon>Pezizomycotina</taxon>
        <taxon>Sordariomycetes</taxon>
        <taxon>Sordariomycetidae</taxon>
        <taxon>Sordariales</taxon>
        <taxon>Chaetomiaceae</taxon>
        <taxon>Thermothielavioides</taxon>
    </lineage>
</organism>
<evidence type="ECO:0000256" key="9">
    <source>
        <dbReference type="ARBA" id="ARBA00023326"/>
    </source>
</evidence>
<evidence type="ECO:0000313" key="14">
    <source>
        <dbReference type="Proteomes" id="UP000289323"/>
    </source>
</evidence>
<dbReference type="UniPathway" id="UPA00696"/>
<evidence type="ECO:0000256" key="7">
    <source>
        <dbReference type="ARBA" id="ARBA00023277"/>
    </source>
</evidence>
<feature type="signal peptide" evidence="11">
    <location>
        <begin position="1"/>
        <end position="23"/>
    </location>
</feature>
<evidence type="ECO:0000256" key="6">
    <source>
        <dbReference type="ARBA" id="ARBA00023180"/>
    </source>
</evidence>
<dbReference type="Pfam" id="PF00933">
    <property type="entry name" value="Glyco_hydro_3"/>
    <property type="match status" value="1"/>
</dbReference>
<comment type="pathway">
    <text evidence="2 10">Glycan metabolism; cellulose degradation.</text>
</comment>
<dbReference type="PANTHER" id="PTHR42715">
    <property type="entry name" value="BETA-GLUCOSIDASE"/>
    <property type="match status" value="1"/>
</dbReference>
<evidence type="ECO:0000256" key="4">
    <source>
        <dbReference type="ARBA" id="ARBA00022801"/>
    </source>
</evidence>
<comment type="similarity">
    <text evidence="3 10">Belongs to the glycosyl hydrolase 3 family.</text>
</comment>
<dbReference type="InterPro" id="IPR002772">
    <property type="entry name" value="Glyco_hydro_3_C"/>
</dbReference>
<dbReference type="InterPro" id="IPR036962">
    <property type="entry name" value="Glyco_hydro_3_N_sf"/>
</dbReference>
<feature type="chain" id="PRO_5019128718" description="beta-glucosidase" evidence="11">
    <location>
        <begin position="24"/>
        <end position="846"/>
    </location>
</feature>
<dbReference type="Pfam" id="PF01915">
    <property type="entry name" value="Glyco_hydro_3_C"/>
    <property type="match status" value="1"/>
</dbReference>
<dbReference type="Gene3D" id="3.20.20.300">
    <property type="entry name" value="Glycoside hydrolase, family 3, N-terminal domain"/>
    <property type="match status" value="1"/>
</dbReference>
<dbReference type="PRINTS" id="PR00133">
    <property type="entry name" value="GLHYDRLASE3"/>
</dbReference>
<evidence type="ECO:0000256" key="1">
    <source>
        <dbReference type="ARBA" id="ARBA00000448"/>
    </source>
</evidence>
<evidence type="ECO:0000256" key="10">
    <source>
        <dbReference type="RuleBase" id="RU361161"/>
    </source>
</evidence>
<dbReference type="PROSITE" id="PS00775">
    <property type="entry name" value="GLYCOSYL_HYDROL_F3"/>
    <property type="match status" value="1"/>
</dbReference>
<dbReference type="InterPro" id="IPR001764">
    <property type="entry name" value="Glyco_hydro_3_N"/>
</dbReference>
<dbReference type="GO" id="GO:0030245">
    <property type="term" value="P:cellulose catabolic process"/>
    <property type="evidence" value="ECO:0007669"/>
    <property type="project" value="UniProtKB-UniPathway"/>
</dbReference>
<protein>
    <recommendedName>
        <fullName evidence="10">beta-glucosidase</fullName>
        <ecNumber evidence="10">3.2.1.21</ecNumber>
    </recommendedName>
</protein>
<accession>A0A446BH41</accession>
<dbReference type="InterPro" id="IPR013783">
    <property type="entry name" value="Ig-like_fold"/>
</dbReference>
<reference evidence="13 14" key="1">
    <citation type="submission" date="2018-04" db="EMBL/GenBank/DDBJ databases">
        <authorList>
            <person name="Huttner S."/>
            <person name="Dainat J."/>
        </authorList>
    </citation>
    <scope>NUCLEOTIDE SEQUENCE [LARGE SCALE GENOMIC DNA]</scope>
</reference>
<dbReference type="EMBL" id="OUUZ01000008">
    <property type="protein sequence ID" value="SPQ21832.1"/>
    <property type="molecule type" value="Genomic_DNA"/>
</dbReference>
<keyword evidence="7 10" id="KW-0119">Carbohydrate metabolism</keyword>
<dbReference type="Pfam" id="PF14310">
    <property type="entry name" value="Fn3-like"/>
    <property type="match status" value="1"/>
</dbReference>
<keyword evidence="9 10" id="KW-0624">Polysaccharide degradation</keyword>
<evidence type="ECO:0000256" key="11">
    <source>
        <dbReference type="SAM" id="SignalP"/>
    </source>
</evidence>
<keyword evidence="5" id="KW-0136">Cellulose degradation</keyword>
<dbReference type="PANTHER" id="PTHR42715:SF2">
    <property type="entry name" value="BETA-GLUCOSIDASE F-RELATED"/>
    <property type="match status" value="1"/>
</dbReference>
<dbReference type="Proteomes" id="UP000289323">
    <property type="component" value="Unassembled WGS sequence"/>
</dbReference>
<evidence type="ECO:0000256" key="3">
    <source>
        <dbReference type="ARBA" id="ARBA00005336"/>
    </source>
</evidence>
<evidence type="ECO:0000256" key="5">
    <source>
        <dbReference type="ARBA" id="ARBA00023001"/>
    </source>
</evidence>
<evidence type="ECO:0000256" key="8">
    <source>
        <dbReference type="ARBA" id="ARBA00023295"/>
    </source>
</evidence>
<keyword evidence="4 10" id="KW-0378">Hydrolase</keyword>
<dbReference type="FunFam" id="3.20.20.300:FF:000002">
    <property type="entry name" value="Probable beta-glucosidase"/>
    <property type="match status" value="1"/>
</dbReference>
<dbReference type="GO" id="GO:0008422">
    <property type="term" value="F:beta-glucosidase activity"/>
    <property type="evidence" value="ECO:0007669"/>
    <property type="project" value="UniProtKB-EC"/>
</dbReference>
<dbReference type="InterPro" id="IPR050288">
    <property type="entry name" value="Cellulose_deg_GH3"/>
</dbReference>
<keyword evidence="8 10" id="KW-0326">Glycosidase</keyword>
<dbReference type="Gene3D" id="3.40.50.1700">
    <property type="entry name" value="Glycoside hydrolase family 3 C-terminal domain"/>
    <property type="match status" value="1"/>
</dbReference>
<dbReference type="InterPro" id="IPR036881">
    <property type="entry name" value="Glyco_hydro_3_C_sf"/>
</dbReference>
<proteinExistence type="inferred from homology"/>
<dbReference type="InterPro" id="IPR026891">
    <property type="entry name" value="Fn3-like"/>
</dbReference>
<evidence type="ECO:0000259" key="12">
    <source>
        <dbReference type="SMART" id="SM01217"/>
    </source>
</evidence>
<dbReference type="SUPFAM" id="SSF52279">
    <property type="entry name" value="Beta-D-glucan exohydrolase, C-terminal domain"/>
    <property type="match status" value="1"/>
</dbReference>
<gene>
    <name evidence="13" type="ORF">TT172_LOCUS4251</name>
</gene>
<keyword evidence="11" id="KW-0732">Signal</keyword>
<dbReference type="EC" id="3.2.1.21" evidence="10"/>
<evidence type="ECO:0000256" key="2">
    <source>
        <dbReference type="ARBA" id="ARBA00004987"/>
    </source>
</evidence>
<dbReference type="InterPro" id="IPR017853">
    <property type="entry name" value="GH"/>
</dbReference>
<keyword evidence="6" id="KW-0325">Glycoprotein</keyword>
<feature type="domain" description="Fibronectin type III-like" evidence="12">
    <location>
        <begin position="779"/>
        <end position="846"/>
    </location>
</feature>
<comment type="catalytic activity">
    <reaction evidence="1 10">
        <text>Hydrolysis of terminal, non-reducing beta-D-glucosyl residues with release of beta-D-glucose.</text>
        <dbReference type="EC" id="3.2.1.21"/>
    </reaction>
</comment>
<dbReference type="FunFam" id="3.40.50.1700:FF:000003">
    <property type="entry name" value="Probable beta-glucosidase"/>
    <property type="match status" value="1"/>
</dbReference>
<dbReference type="SMART" id="SM01217">
    <property type="entry name" value="Fn3_like"/>
    <property type="match status" value="1"/>
</dbReference>